<dbReference type="AlphaFoldDB" id="A0A9Q3GNS5"/>
<sequence>MLVSTCSKKAADDDAEPKPLSNKEVYLLLNSLKLEVLSLKSVRSSDAAEMQSLHMVLSSPPPASSPYHLAPRLS</sequence>
<proteinExistence type="predicted"/>
<reference evidence="1" key="1">
    <citation type="submission" date="2021-03" db="EMBL/GenBank/DDBJ databases">
        <title>Draft genome sequence of rust myrtle Austropuccinia psidii MF-1, a brazilian biotype.</title>
        <authorList>
            <person name="Quecine M.C."/>
            <person name="Pachon D.M.R."/>
            <person name="Bonatelli M.L."/>
            <person name="Correr F.H."/>
            <person name="Franceschini L.M."/>
            <person name="Leite T.F."/>
            <person name="Margarido G.R.A."/>
            <person name="Almeida C.A."/>
            <person name="Ferrarezi J.A."/>
            <person name="Labate C.A."/>
        </authorList>
    </citation>
    <scope>NUCLEOTIDE SEQUENCE</scope>
    <source>
        <strain evidence="1">MF-1</strain>
    </source>
</reference>
<dbReference type="Proteomes" id="UP000765509">
    <property type="component" value="Unassembled WGS sequence"/>
</dbReference>
<keyword evidence="2" id="KW-1185">Reference proteome</keyword>
<evidence type="ECO:0000313" key="1">
    <source>
        <dbReference type="EMBL" id="MBW0473649.1"/>
    </source>
</evidence>
<gene>
    <name evidence="1" type="ORF">O181_013364</name>
</gene>
<name>A0A9Q3GNS5_9BASI</name>
<dbReference type="EMBL" id="AVOT02003479">
    <property type="protein sequence ID" value="MBW0473649.1"/>
    <property type="molecule type" value="Genomic_DNA"/>
</dbReference>
<protein>
    <submittedName>
        <fullName evidence="1">Uncharacterized protein</fullName>
    </submittedName>
</protein>
<accession>A0A9Q3GNS5</accession>
<comment type="caution">
    <text evidence="1">The sequence shown here is derived from an EMBL/GenBank/DDBJ whole genome shotgun (WGS) entry which is preliminary data.</text>
</comment>
<organism evidence="1 2">
    <name type="scientific">Austropuccinia psidii MF-1</name>
    <dbReference type="NCBI Taxonomy" id="1389203"/>
    <lineage>
        <taxon>Eukaryota</taxon>
        <taxon>Fungi</taxon>
        <taxon>Dikarya</taxon>
        <taxon>Basidiomycota</taxon>
        <taxon>Pucciniomycotina</taxon>
        <taxon>Pucciniomycetes</taxon>
        <taxon>Pucciniales</taxon>
        <taxon>Sphaerophragmiaceae</taxon>
        <taxon>Austropuccinia</taxon>
    </lineage>
</organism>
<evidence type="ECO:0000313" key="2">
    <source>
        <dbReference type="Proteomes" id="UP000765509"/>
    </source>
</evidence>